<evidence type="ECO:0000313" key="2">
    <source>
        <dbReference type="Proteomes" id="UP001148662"/>
    </source>
</evidence>
<dbReference type="Proteomes" id="UP001148662">
    <property type="component" value="Unassembled WGS sequence"/>
</dbReference>
<name>A0ACC1TDZ5_9APHY</name>
<evidence type="ECO:0000313" key="1">
    <source>
        <dbReference type="EMBL" id="KAJ3558819.1"/>
    </source>
</evidence>
<comment type="caution">
    <text evidence="1">The sequence shown here is derived from an EMBL/GenBank/DDBJ whole genome shotgun (WGS) entry which is preliminary data.</text>
</comment>
<sequence length="328" mass="36951">MSAANVTIAATLTHLSYLPYNYVPTEWICATLLTLFALSGLIHFYQALRYRLWFLLPTAVLANISEVIGWSARLWSSKSPYLLEPFIMQICTTIIAPTPLVAANFLIFGELVKRLGPQYSRLSPFWYAIVFIGLDIVALVVQAVGGAAASEASENHHSADPGGHIMLAGIVLQLVAIVVYMTLASEFIMRYLRDRPVRKISRGKHEALHAFSRDYEMMLFGLTFSTTCVFIRSVYRTCELSNGWTGHIISTQHLFSRFTRLASCSKAYTLLRCVRWWNDCSRDLDNQYSAPWMPDGRQRVLDVGSGSTKPMDPEKNSESFSEKKDIVN</sequence>
<keyword evidence="2" id="KW-1185">Reference proteome</keyword>
<protein>
    <submittedName>
        <fullName evidence="1">Uncharacterized protein</fullName>
    </submittedName>
</protein>
<dbReference type="EMBL" id="JANHOG010000064">
    <property type="protein sequence ID" value="KAJ3558819.1"/>
    <property type="molecule type" value="Genomic_DNA"/>
</dbReference>
<accession>A0ACC1TDZ5</accession>
<gene>
    <name evidence="1" type="ORF">NM688_g699</name>
</gene>
<proteinExistence type="predicted"/>
<reference evidence="1" key="1">
    <citation type="submission" date="2022-07" db="EMBL/GenBank/DDBJ databases">
        <title>Genome Sequence of Phlebia brevispora.</title>
        <authorList>
            <person name="Buettner E."/>
        </authorList>
    </citation>
    <scope>NUCLEOTIDE SEQUENCE</scope>
    <source>
        <strain evidence="1">MPL23</strain>
    </source>
</reference>
<organism evidence="1 2">
    <name type="scientific">Phlebia brevispora</name>
    <dbReference type="NCBI Taxonomy" id="194682"/>
    <lineage>
        <taxon>Eukaryota</taxon>
        <taxon>Fungi</taxon>
        <taxon>Dikarya</taxon>
        <taxon>Basidiomycota</taxon>
        <taxon>Agaricomycotina</taxon>
        <taxon>Agaricomycetes</taxon>
        <taxon>Polyporales</taxon>
        <taxon>Meruliaceae</taxon>
        <taxon>Phlebia</taxon>
    </lineage>
</organism>